<reference evidence="1" key="2">
    <citation type="journal article" date="2021" name="PeerJ">
        <title>Extensive microbial diversity within the chicken gut microbiome revealed by metagenomics and culture.</title>
        <authorList>
            <person name="Gilroy R."/>
            <person name="Ravi A."/>
            <person name="Getino M."/>
            <person name="Pursley I."/>
            <person name="Horton D.L."/>
            <person name="Alikhan N.F."/>
            <person name="Baker D."/>
            <person name="Gharbi K."/>
            <person name="Hall N."/>
            <person name="Watson M."/>
            <person name="Adriaenssens E.M."/>
            <person name="Foster-Nyarko E."/>
            <person name="Jarju S."/>
            <person name="Secka A."/>
            <person name="Antonio M."/>
            <person name="Oren A."/>
            <person name="Chaudhuri R.R."/>
            <person name="La Ragione R."/>
            <person name="Hildebrand F."/>
            <person name="Pallen M.J."/>
        </authorList>
    </citation>
    <scope>NUCLEOTIDE SEQUENCE</scope>
    <source>
        <strain evidence="1">14508</strain>
    </source>
</reference>
<dbReference type="Proteomes" id="UP000886893">
    <property type="component" value="Unassembled WGS sequence"/>
</dbReference>
<dbReference type="InterPro" id="IPR016181">
    <property type="entry name" value="Acyl_CoA_acyltransferase"/>
</dbReference>
<sequence length="61" mass="7342">MKKVYSIIRDNNFASMRVAIRNGMKKIDQIVEHYYNLDLVHDVYCIHNFKQKRNEENNNGI</sequence>
<dbReference type="SUPFAM" id="SSF55729">
    <property type="entry name" value="Acyl-CoA N-acyltransferases (Nat)"/>
    <property type="match status" value="1"/>
</dbReference>
<gene>
    <name evidence="1" type="ORF">IAD04_02400</name>
</gene>
<evidence type="ECO:0000313" key="2">
    <source>
        <dbReference type="Proteomes" id="UP000886893"/>
    </source>
</evidence>
<dbReference type="AlphaFoldDB" id="A0A9D1KAH0"/>
<protein>
    <submittedName>
        <fullName evidence="1">Uncharacterized protein</fullName>
    </submittedName>
</protein>
<evidence type="ECO:0000313" key="1">
    <source>
        <dbReference type="EMBL" id="HIT17215.1"/>
    </source>
</evidence>
<name>A0A9D1KAH0_9FIRM</name>
<accession>A0A9D1KAH0</accession>
<proteinExistence type="predicted"/>
<organism evidence="1 2">
    <name type="scientific">Candidatus Caccosoma faecigallinarum</name>
    <dbReference type="NCBI Taxonomy" id="2840720"/>
    <lineage>
        <taxon>Bacteria</taxon>
        <taxon>Bacillati</taxon>
        <taxon>Bacillota</taxon>
        <taxon>Bacillota incertae sedis</taxon>
        <taxon>Candidatus Caccosoma</taxon>
    </lineage>
</organism>
<dbReference type="EMBL" id="DVKI01000077">
    <property type="protein sequence ID" value="HIT17215.1"/>
    <property type="molecule type" value="Genomic_DNA"/>
</dbReference>
<reference evidence="1" key="1">
    <citation type="submission" date="2020-10" db="EMBL/GenBank/DDBJ databases">
        <authorList>
            <person name="Gilroy R."/>
        </authorList>
    </citation>
    <scope>NUCLEOTIDE SEQUENCE</scope>
    <source>
        <strain evidence="1">14508</strain>
    </source>
</reference>
<comment type="caution">
    <text evidence="1">The sequence shown here is derived from an EMBL/GenBank/DDBJ whole genome shotgun (WGS) entry which is preliminary data.</text>
</comment>